<evidence type="ECO:0000313" key="6">
    <source>
        <dbReference type="EMBL" id="MQY08470.1"/>
    </source>
</evidence>
<dbReference type="AlphaFoldDB" id="A0A7K0C4V3"/>
<gene>
    <name evidence="6" type="ORF">ACRB68_65790</name>
</gene>
<dbReference type="PANTHER" id="PTHR33204:SF18">
    <property type="entry name" value="TRANSCRIPTIONAL REGULATORY PROTEIN"/>
    <property type="match status" value="1"/>
</dbReference>
<keyword evidence="2" id="KW-0238">DNA-binding</keyword>
<dbReference type="InterPro" id="IPR036388">
    <property type="entry name" value="WH-like_DNA-bd_sf"/>
</dbReference>
<dbReference type="PANTHER" id="PTHR33204">
    <property type="entry name" value="TRANSCRIPTIONAL REGULATOR, MARR FAMILY"/>
    <property type="match status" value="1"/>
</dbReference>
<dbReference type="Pfam" id="PF01638">
    <property type="entry name" value="HxlR"/>
    <property type="match status" value="1"/>
</dbReference>
<evidence type="ECO:0000259" key="5">
    <source>
        <dbReference type="PROSITE" id="PS51118"/>
    </source>
</evidence>
<feature type="domain" description="HTH hxlR-type" evidence="5">
    <location>
        <begin position="12"/>
        <end position="102"/>
    </location>
</feature>
<feature type="region of interest" description="Disordered" evidence="4">
    <location>
        <begin position="135"/>
        <end position="165"/>
    </location>
</feature>
<sequence>MALGKDYRGLDCSLSRSLEVVGERWTLLIVRDACYGVRRFSDFQAHLEIPRAVLSARLTALVDAGVLAKEGHEYAVTEVGRQLWPVIHLLLRWGADNFAAGPCRVFRHVGCGEEIGPDGGCAACGRDVSLEELEIHPGPGLDPRRDDPVSRALREPHRMLEPIRP</sequence>
<protein>
    <submittedName>
        <fullName evidence="6">Putative HTH-type transcriptional regulator</fullName>
    </submittedName>
</protein>
<dbReference type="EMBL" id="WEGH01000005">
    <property type="protein sequence ID" value="MQY08470.1"/>
    <property type="molecule type" value="Genomic_DNA"/>
</dbReference>
<dbReference type="RefSeq" id="WP_153539568.1">
    <property type="nucleotide sequence ID" value="NZ_WEGH01000005.1"/>
</dbReference>
<evidence type="ECO:0000313" key="7">
    <source>
        <dbReference type="Proteomes" id="UP000487268"/>
    </source>
</evidence>
<dbReference type="Gene3D" id="1.10.10.10">
    <property type="entry name" value="Winged helix-like DNA-binding domain superfamily/Winged helix DNA-binding domain"/>
    <property type="match status" value="1"/>
</dbReference>
<evidence type="ECO:0000256" key="1">
    <source>
        <dbReference type="ARBA" id="ARBA00023015"/>
    </source>
</evidence>
<dbReference type="GO" id="GO:0003677">
    <property type="term" value="F:DNA binding"/>
    <property type="evidence" value="ECO:0007669"/>
    <property type="project" value="UniProtKB-KW"/>
</dbReference>
<evidence type="ECO:0000256" key="2">
    <source>
        <dbReference type="ARBA" id="ARBA00023125"/>
    </source>
</evidence>
<evidence type="ECO:0000256" key="4">
    <source>
        <dbReference type="SAM" id="MobiDB-lite"/>
    </source>
</evidence>
<name>A0A7K0C4V3_9ACTN</name>
<proteinExistence type="predicted"/>
<comment type="caution">
    <text evidence="6">The sequence shown here is derived from an EMBL/GenBank/DDBJ whole genome shotgun (WGS) entry which is preliminary data.</text>
</comment>
<evidence type="ECO:0000256" key="3">
    <source>
        <dbReference type="ARBA" id="ARBA00023163"/>
    </source>
</evidence>
<keyword evidence="1" id="KW-0805">Transcription regulation</keyword>
<accession>A0A7K0C4V3</accession>
<dbReference type="Proteomes" id="UP000487268">
    <property type="component" value="Unassembled WGS sequence"/>
</dbReference>
<dbReference type="InterPro" id="IPR002577">
    <property type="entry name" value="HTH_HxlR"/>
</dbReference>
<keyword evidence="3" id="KW-0804">Transcription</keyword>
<dbReference type="OrthoDB" id="3526217at2"/>
<organism evidence="6 7">
    <name type="scientific">Actinomadura macrotermitis</name>
    <dbReference type="NCBI Taxonomy" id="2585200"/>
    <lineage>
        <taxon>Bacteria</taxon>
        <taxon>Bacillati</taxon>
        <taxon>Actinomycetota</taxon>
        <taxon>Actinomycetes</taxon>
        <taxon>Streptosporangiales</taxon>
        <taxon>Thermomonosporaceae</taxon>
        <taxon>Actinomadura</taxon>
    </lineage>
</organism>
<dbReference type="InterPro" id="IPR036390">
    <property type="entry name" value="WH_DNA-bd_sf"/>
</dbReference>
<keyword evidence="7" id="KW-1185">Reference proteome</keyword>
<dbReference type="PROSITE" id="PS51118">
    <property type="entry name" value="HTH_HXLR"/>
    <property type="match status" value="1"/>
</dbReference>
<reference evidence="6 7" key="1">
    <citation type="submission" date="2019-10" db="EMBL/GenBank/DDBJ databases">
        <title>Actinomadura rubteroloni sp. nov. and Actinomadura macrotermitis sp. nov., isolated from the gut of fungus growing-termite Macrotermes natalensis.</title>
        <authorList>
            <person name="Benndorf R."/>
            <person name="Martin K."/>
            <person name="Kuefner M."/>
            <person name="De Beer W."/>
            <person name="Kaster A.-K."/>
            <person name="Vollmers J."/>
            <person name="Poulsen M."/>
            <person name="Beemelmanns C."/>
        </authorList>
    </citation>
    <scope>NUCLEOTIDE SEQUENCE [LARGE SCALE GENOMIC DNA]</scope>
    <source>
        <strain evidence="6 7">RB68</strain>
    </source>
</reference>
<dbReference type="SUPFAM" id="SSF46785">
    <property type="entry name" value="Winged helix' DNA-binding domain"/>
    <property type="match status" value="1"/>
</dbReference>
<feature type="compositionally biased region" description="Basic and acidic residues" evidence="4">
    <location>
        <begin position="142"/>
        <end position="165"/>
    </location>
</feature>